<dbReference type="PANTHER" id="PTHR42759:SF1">
    <property type="entry name" value="MAGNESIUM-CHELATASE SUBUNIT CHLD"/>
    <property type="match status" value="1"/>
</dbReference>
<dbReference type="Proteomes" id="UP000245921">
    <property type="component" value="Unassembled WGS sequence"/>
</dbReference>
<dbReference type="RefSeq" id="WP_109604670.1">
    <property type="nucleotide sequence ID" value="NZ_QGGI01000007.1"/>
</dbReference>
<evidence type="ECO:0000313" key="2">
    <source>
        <dbReference type="EMBL" id="PWJ95135.1"/>
    </source>
</evidence>
<keyword evidence="3" id="KW-1185">Reference proteome</keyword>
<feature type="domain" description="ATPase dynein-related AAA" evidence="1">
    <location>
        <begin position="74"/>
        <end position="214"/>
    </location>
</feature>
<dbReference type="GO" id="GO:0016887">
    <property type="term" value="F:ATP hydrolysis activity"/>
    <property type="evidence" value="ECO:0007669"/>
    <property type="project" value="InterPro"/>
</dbReference>
<proteinExistence type="predicted"/>
<comment type="caution">
    <text evidence="2">The sequence shown here is derived from an EMBL/GenBank/DDBJ whole genome shotgun (WGS) entry which is preliminary data.</text>
</comment>
<evidence type="ECO:0000313" key="3">
    <source>
        <dbReference type="Proteomes" id="UP000245921"/>
    </source>
</evidence>
<dbReference type="EMBL" id="QGGI01000007">
    <property type="protein sequence ID" value="PWJ95135.1"/>
    <property type="molecule type" value="Genomic_DNA"/>
</dbReference>
<dbReference type="Pfam" id="PF07728">
    <property type="entry name" value="AAA_5"/>
    <property type="match status" value="1"/>
</dbReference>
<dbReference type="SUPFAM" id="SSF52540">
    <property type="entry name" value="P-loop containing nucleoside triphosphate hydrolases"/>
    <property type="match status" value="1"/>
</dbReference>
<protein>
    <submittedName>
        <fullName evidence="2">MoxR-like ATPase</fullName>
    </submittedName>
</protein>
<dbReference type="GO" id="GO:0005524">
    <property type="term" value="F:ATP binding"/>
    <property type="evidence" value="ECO:0007669"/>
    <property type="project" value="InterPro"/>
</dbReference>
<evidence type="ECO:0000259" key="1">
    <source>
        <dbReference type="Pfam" id="PF07728"/>
    </source>
</evidence>
<dbReference type="InterPro" id="IPR011704">
    <property type="entry name" value="ATPase_dyneun-rel_AAA"/>
</dbReference>
<organism evidence="2 3">
    <name type="scientific">Oceanotoga teriensis</name>
    <dbReference type="NCBI Taxonomy" id="515440"/>
    <lineage>
        <taxon>Bacteria</taxon>
        <taxon>Thermotogati</taxon>
        <taxon>Thermotogota</taxon>
        <taxon>Thermotogae</taxon>
        <taxon>Petrotogales</taxon>
        <taxon>Petrotogaceae</taxon>
        <taxon>Oceanotoga</taxon>
    </lineage>
</organism>
<reference evidence="2 3" key="1">
    <citation type="submission" date="2018-05" db="EMBL/GenBank/DDBJ databases">
        <title>Genomic Encyclopedia of Type Strains, Phase IV (KMG-IV): sequencing the most valuable type-strain genomes for metagenomic binning, comparative biology and taxonomic classification.</title>
        <authorList>
            <person name="Goeker M."/>
        </authorList>
    </citation>
    <scope>NUCLEOTIDE SEQUENCE [LARGE SCALE GENOMIC DNA]</scope>
    <source>
        <strain evidence="2 3">DSM 24906</strain>
    </source>
</reference>
<dbReference type="InterPro" id="IPR027417">
    <property type="entry name" value="P-loop_NTPase"/>
</dbReference>
<accession>A0AA45HIR7</accession>
<sequence length="355" mass="40657">MQIIKQPMEIQYKEEIQKLIKNEKEDKPEGWQMSPLSVKKFILGDKKLQISKKIYGNDDIVERSIVTLATDRGLLLTGVPGTAKTMLSELLTAAICNDSLNTIQGNIGTNEADLKYSWNYSLLISNGPNKKSMIKSPVLKAMEKGSIVRFEEITRSPQEVQDMLISIMSDKLIQIPELKENNTIFAKKGFNIIATANTLDKGVNEMSSALKRRFNIEHIKPLNNIKLEQEIVKNQIIKMDEKNKIDENIIEILTTIYNDLRTGITIEGDLIEKPEKNLSTAELVNVYHECMIHAKFFSNSEIDANIVFDKLINSFDENNENDIRALNYYFEKTIKLRSSTNEIYNKLYKNMVKIK</sequence>
<dbReference type="PANTHER" id="PTHR42759">
    <property type="entry name" value="MOXR FAMILY PROTEIN"/>
    <property type="match status" value="1"/>
</dbReference>
<dbReference type="InterPro" id="IPR050764">
    <property type="entry name" value="CbbQ/NirQ/NorQ/GpvN"/>
</dbReference>
<dbReference type="Gene3D" id="3.40.50.300">
    <property type="entry name" value="P-loop containing nucleotide triphosphate hydrolases"/>
    <property type="match status" value="1"/>
</dbReference>
<name>A0AA45HIR7_9BACT</name>
<gene>
    <name evidence="2" type="ORF">C7380_10790</name>
</gene>
<dbReference type="AlphaFoldDB" id="A0AA45HIR7"/>